<dbReference type="PANTHER" id="PTHR31313">
    <property type="entry name" value="TY1 ENHANCER ACTIVATOR"/>
    <property type="match status" value="1"/>
</dbReference>
<gene>
    <name evidence="10" type="ORF">PFL1_03997</name>
</gene>
<keyword evidence="2" id="KW-0479">Metal-binding</keyword>
<evidence type="ECO:0000313" key="11">
    <source>
        <dbReference type="Proteomes" id="UP000053664"/>
    </source>
</evidence>
<dbReference type="GO" id="GO:0006351">
    <property type="term" value="P:DNA-templated transcription"/>
    <property type="evidence" value="ECO:0007669"/>
    <property type="project" value="InterPro"/>
</dbReference>
<dbReference type="InterPro" id="IPR051615">
    <property type="entry name" value="Transcr_Regulatory_Elem"/>
</dbReference>
<evidence type="ECO:0000256" key="2">
    <source>
        <dbReference type="ARBA" id="ARBA00022723"/>
    </source>
</evidence>
<dbReference type="KEGG" id="pfp:PFL1_03997"/>
<reference evidence="10 11" key="1">
    <citation type="journal article" date="2013" name="Plant Cell">
        <title>The transition from a phytopathogenic smut ancestor to an anamorphic biocontrol agent deciphered by comparative whole-genome analysis.</title>
        <authorList>
            <person name="Lefebvre F."/>
            <person name="Joly D.L."/>
            <person name="Labbe C."/>
            <person name="Teichmann B."/>
            <person name="Linning R."/>
            <person name="Belzile F."/>
            <person name="Bakkeren G."/>
            <person name="Belanger R.R."/>
        </authorList>
    </citation>
    <scope>NUCLEOTIDE SEQUENCE [LARGE SCALE GENOMIC DNA]</scope>
    <source>
        <strain evidence="10 11">PF-1</strain>
    </source>
</reference>
<dbReference type="CDD" id="cd12148">
    <property type="entry name" value="fungal_TF_MHR"/>
    <property type="match status" value="1"/>
</dbReference>
<dbReference type="Gene3D" id="4.10.240.10">
    <property type="entry name" value="Zn(2)-C6 fungal-type DNA-binding domain"/>
    <property type="match status" value="1"/>
</dbReference>
<feature type="region of interest" description="Disordered" evidence="8">
    <location>
        <begin position="44"/>
        <end position="74"/>
    </location>
</feature>
<organism evidence="10 11">
    <name type="scientific">Pseudozyma flocculosa PF-1</name>
    <dbReference type="NCBI Taxonomy" id="1277687"/>
    <lineage>
        <taxon>Eukaryota</taxon>
        <taxon>Fungi</taxon>
        <taxon>Dikarya</taxon>
        <taxon>Basidiomycota</taxon>
        <taxon>Ustilaginomycotina</taxon>
        <taxon>Ustilaginomycetes</taxon>
        <taxon>Ustilaginales</taxon>
        <taxon>Ustilaginaceae</taxon>
        <taxon>Pseudozyma</taxon>
    </lineage>
</organism>
<feature type="region of interest" description="Disordered" evidence="8">
    <location>
        <begin position="91"/>
        <end position="116"/>
    </location>
</feature>
<feature type="domain" description="Zn(2)-C6 fungal-type" evidence="9">
    <location>
        <begin position="11"/>
        <end position="41"/>
    </location>
</feature>
<dbReference type="GeneID" id="19318104"/>
<dbReference type="PANTHER" id="PTHR31313:SF78">
    <property type="entry name" value="TRANSCRIPTION FACTOR DOMAIN-CONTAINING PROTEIN"/>
    <property type="match status" value="1"/>
</dbReference>
<feature type="compositionally biased region" description="Low complexity" evidence="8">
    <location>
        <begin position="105"/>
        <end position="116"/>
    </location>
</feature>
<feature type="compositionally biased region" description="Low complexity" evidence="8">
    <location>
        <begin position="695"/>
        <end position="713"/>
    </location>
</feature>
<dbReference type="GO" id="GO:0003677">
    <property type="term" value="F:DNA binding"/>
    <property type="evidence" value="ECO:0007669"/>
    <property type="project" value="UniProtKB-KW"/>
</dbReference>
<dbReference type="Pfam" id="PF04082">
    <property type="entry name" value="Fungal_trans"/>
    <property type="match status" value="1"/>
</dbReference>
<dbReference type="eggNOG" id="ENOG502QV53">
    <property type="taxonomic scope" value="Eukaryota"/>
</dbReference>
<dbReference type="InterPro" id="IPR007219">
    <property type="entry name" value="XnlR_reg_dom"/>
</dbReference>
<dbReference type="RefSeq" id="XP_007879711.1">
    <property type="nucleotide sequence ID" value="XM_007881520.1"/>
</dbReference>
<feature type="region of interest" description="Disordered" evidence="8">
    <location>
        <begin position="674"/>
        <end position="765"/>
    </location>
</feature>
<dbReference type="PROSITE" id="PS00463">
    <property type="entry name" value="ZN2_CY6_FUNGAL_1"/>
    <property type="match status" value="1"/>
</dbReference>
<evidence type="ECO:0000256" key="5">
    <source>
        <dbReference type="ARBA" id="ARBA00023125"/>
    </source>
</evidence>
<evidence type="ECO:0000259" key="9">
    <source>
        <dbReference type="PROSITE" id="PS50048"/>
    </source>
</evidence>
<dbReference type="InterPro" id="IPR001138">
    <property type="entry name" value="Zn2Cys6_DnaBD"/>
</dbReference>
<dbReference type="SUPFAM" id="SSF57701">
    <property type="entry name" value="Zn2/Cys6 DNA-binding domain"/>
    <property type="match status" value="1"/>
</dbReference>
<accession>A0A061H8B0</accession>
<dbReference type="Pfam" id="PF00172">
    <property type="entry name" value="Zn_clus"/>
    <property type="match status" value="1"/>
</dbReference>
<dbReference type="Proteomes" id="UP000053664">
    <property type="component" value="Unassembled WGS sequence"/>
</dbReference>
<evidence type="ECO:0000256" key="3">
    <source>
        <dbReference type="ARBA" id="ARBA00022833"/>
    </source>
</evidence>
<protein>
    <recommendedName>
        <fullName evidence="9">Zn(2)-C6 fungal-type domain-containing protein</fullName>
    </recommendedName>
</protein>
<keyword evidence="6" id="KW-0804">Transcription</keyword>
<feature type="compositionally biased region" description="Basic and acidic residues" evidence="8">
    <location>
        <begin position="53"/>
        <end position="62"/>
    </location>
</feature>
<dbReference type="AlphaFoldDB" id="A0A061H8B0"/>
<dbReference type="GO" id="GO:0005634">
    <property type="term" value="C:nucleus"/>
    <property type="evidence" value="ECO:0007669"/>
    <property type="project" value="UniProtKB-SubCell"/>
</dbReference>
<evidence type="ECO:0000256" key="8">
    <source>
        <dbReference type="SAM" id="MobiDB-lite"/>
    </source>
</evidence>
<proteinExistence type="predicted"/>
<evidence type="ECO:0000256" key="6">
    <source>
        <dbReference type="ARBA" id="ARBA00023163"/>
    </source>
</evidence>
<evidence type="ECO:0000256" key="1">
    <source>
        <dbReference type="ARBA" id="ARBA00004123"/>
    </source>
</evidence>
<keyword evidence="5" id="KW-0238">DNA-binding</keyword>
<keyword evidence="7" id="KW-0539">Nucleus</keyword>
<dbReference type="SMART" id="SM00066">
    <property type="entry name" value="GAL4"/>
    <property type="match status" value="1"/>
</dbReference>
<keyword evidence="4" id="KW-0805">Transcription regulation</keyword>
<dbReference type="InterPro" id="IPR036864">
    <property type="entry name" value="Zn2-C6_fun-type_DNA-bd_sf"/>
</dbReference>
<evidence type="ECO:0000256" key="7">
    <source>
        <dbReference type="ARBA" id="ARBA00023242"/>
    </source>
</evidence>
<comment type="subcellular location">
    <subcellularLocation>
        <location evidence="1">Nucleus</location>
    </subcellularLocation>
</comment>
<dbReference type="HOGENOM" id="CLU_340132_0_0_1"/>
<evidence type="ECO:0000256" key="4">
    <source>
        <dbReference type="ARBA" id="ARBA00023015"/>
    </source>
</evidence>
<dbReference type="CDD" id="cd00067">
    <property type="entry name" value="GAL4"/>
    <property type="match status" value="1"/>
</dbReference>
<dbReference type="SMART" id="SM00906">
    <property type="entry name" value="Fungal_trans"/>
    <property type="match status" value="1"/>
</dbReference>
<name>A0A061H8B0_9BASI</name>
<sequence length="835" mass="90490">MAPKLTRISKACRACSTKRKRCDGLSPACTPCTLANVHCEYVDTGRRRGRPPNKRDRDRHGDLPPQAQALGPSRSTADLVAGVHRGRCWNPAASDSAPVQPSPRTPSSFPRPTHLDPAAAAAPHLERSLSVFATGQATPAPRNLPSHIDAWHDDHRLRLPPLTAHSGIGFPDAYAFGRTFPSRSDRLRRAQAIDHDATDPHDAPDRQAPTAHNFHRFGTDLERLPSTVVRFLFDVYWRHSHGHWPLLYKPDVVRIPDARLSTEIREPLFSAIICTSASIAADSPAAHRYVEAIADAAVQRTMQALSRPSLDVFQALLLHVVRVFGTGDARQASLLLGYAIQLCTNLGLHRPRQSTVARMSVGEYQAQLRSLWSCYCLDKVISVEMRRPPSFRFDTIAAELTSECEPDEFEVVYEASPVVEGGDPAKVLGRLHALSLLNLTTRILHMLEKALLKWDHGVVDDHDDEVLLLQRQQSHLPLTWEQSLDIDRELQELVHRWPQHLRIGPNSSAAVPNVSCLLIEVYIAKILNFRPFVLWNEDLAAASASSSSSAAAAMATSSVAPDGDGPPGTAAAAVATTSNQHASTAASICLASALSVVQLFGGISRSGLRFIASNNIYSIFTAASILIPYTAADSASLSRQCRAAVWSCLCWLDEISATSRLAKRRRDSLETAARRLGWVPSPPSGEDAEANGAGPPQQHPQQRYPAQQQPPQQGRATTATECDGNPGRDTQGLSAAPARLQEGLDPAGGLAEPHMAPTEGPPAMASATLPAVMDQTDTTADLDDPSLWMADLAEQWCMLGSEPPPLPPLASSDDLYLDPSVQALIRQSIFGDGAS</sequence>
<dbReference type="EMBL" id="KE361634">
    <property type="protein sequence ID" value="EPQ28694.1"/>
    <property type="molecule type" value="Genomic_DNA"/>
</dbReference>
<dbReference type="GO" id="GO:0000981">
    <property type="term" value="F:DNA-binding transcription factor activity, RNA polymerase II-specific"/>
    <property type="evidence" value="ECO:0007669"/>
    <property type="project" value="InterPro"/>
</dbReference>
<evidence type="ECO:0000313" key="10">
    <source>
        <dbReference type="EMBL" id="EPQ28694.1"/>
    </source>
</evidence>
<keyword evidence="3" id="KW-0862">Zinc</keyword>
<dbReference type="GO" id="GO:0008270">
    <property type="term" value="F:zinc ion binding"/>
    <property type="evidence" value="ECO:0007669"/>
    <property type="project" value="InterPro"/>
</dbReference>
<dbReference type="PROSITE" id="PS50048">
    <property type="entry name" value="ZN2_CY6_FUNGAL_2"/>
    <property type="match status" value="1"/>
</dbReference>